<dbReference type="Pfam" id="PF12223">
    <property type="entry name" value="DUF3602"/>
    <property type="match status" value="2"/>
</dbReference>
<dbReference type="EMBL" id="JAPDRK010000021">
    <property type="protein sequence ID" value="KAJ9603528.1"/>
    <property type="molecule type" value="Genomic_DNA"/>
</dbReference>
<gene>
    <name evidence="2" type="ORF">H2200_011714</name>
</gene>
<evidence type="ECO:0000313" key="2">
    <source>
        <dbReference type="EMBL" id="KAJ9603528.1"/>
    </source>
</evidence>
<dbReference type="InterPro" id="IPR022024">
    <property type="entry name" value="DUF3602"/>
</dbReference>
<proteinExistence type="predicted"/>
<comment type="caution">
    <text evidence="2">The sequence shown here is derived from an EMBL/GenBank/DDBJ whole genome shotgun (WGS) entry which is preliminary data.</text>
</comment>
<feature type="region of interest" description="Disordered" evidence="1">
    <location>
        <begin position="131"/>
        <end position="169"/>
    </location>
</feature>
<reference evidence="2" key="1">
    <citation type="submission" date="2022-10" db="EMBL/GenBank/DDBJ databases">
        <title>Culturing micro-colonial fungi from biological soil crusts in the Mojave desert and describing Neophaeococcomyces mojavensis, and introducing the new genera and species Taxawa tesnikishii.</title>
        <authorList>
            <person name="Kurbessoian T."/>
            <person name="Stajich J.E."/>
        </authorList>
    </citation>
    <scope>NUCLEOTIDE SEQUENCE</scope>
    <source>
        <strain evidence="2">TK_41</strain>
    </source>
</reference>
<feature type="compositionally biased region" description="Basic and acidic residues" evidence="1">
    <location>
        <begin position="138"/>
        <end position="149"/>
    </location>
</feature>
<protein>
    <submittedName>
        <fullName evidence="2">Uncharacterized protein</fullName>
    </submittedName>
</protein>
<organism evidence="2 3">
    <name type="scientific">Cladophialophora chaetospira</name>
    <dbReference type="NCBI Taxonomy" id="386627"/>
    <lineage>
        <taxon>Eukaryota</taxon>
        <taxon>Fungi</taxon>
        <taxon>Dikarya</taxon>
        <taxon>Ascomycota</taxon>
        <taxon>Pezizomycotina</taxon>
        <taxon>Eurotiomycetes</taxon>
        <taxon>Chaetothyriomycetidae</taxon>
        <taxon>Chaetothyriales</taxon>
        <taxon>Herpotrichiellaceae</taxon>
        <taxon>Cladophialophora</taxon>
    </lineage>
</organism>
<evidence type="ECO:0000313" key="3">
    <source>
        <dbReference type="Proteomes" id="UP001172673"/>
    </source>
</evidence>
<name>A0AA38WYM2_9EURO</name>
<dbReference type="Proteomes" id="UP001172673">
    <property type="component" value="Unassembled WGS sequence"/>
</dbReference>
<keyword evidence="3" id="KW-1185">Reference proteome</keyword>
<evidence type="ECO:0000256" key="1">
    <source>
        <dbReference type="SAM" id="MobiDB-lite"/>
    </source>
</evidence>
<sequence>MSTRSYSIIEPHPNPSSTHYISTGRGGAGNAVRTSSQPITRGADATGPAAAAAIRQSLLSNKTSSSSSGASTTSSTTQRKYSMGGRGGAGNVFPASERAIFSFDEELERQLRWERDVAPVYHVGRGGAGNMMHGVSGSERKFQERRMSDDSGASLASASSRGSESGADVFNRGVKKGWKKIVGGH</sequence>
<dbReference type="PANTHER" id="PTHR34693">
    <property type="entry name" value="PROTEIN PAR32"/>
    <property type="match status" value="1"/>
</dbReference>
<dbReference type="InterPro" id="IPR053203">
    <property type="entry name" value="Cisplatin_resist-associated"/>
</dbReference>
<feature type="compositionally biased region" description="Low complexity" evidence="1">
    <location>
        <begin position="43"/>
        <end position="77"/>
    </location>
</feature>
<accession>A0AA38WYM2</accession>
<dbReference type="AlphaFoldDB" id="A0AA38WYM2"/>
<feature type="region of interest" description="Disordered" evidence="1">
    <location>
        <begin position="1"/>
        <end position="91"/>
    </location>
</feature>
<dbReference type="PANTHER" id="PTHR34693:SF2">
    <property type="entry name" value="DUF3602 DOMAIN-CONTAINING PROTEIN"/>
    <property type="match status" value="1"/>
</dbReference>
<feature type="compositionally biased region" description="Low complexity" evidence="1">
    <location>
        <begin position="150"/>
        <end position="168"/>
    </location>
</feature>